<comment type="pathway">
    <text evidence="2">Protein modification; protein glycosylation.</text>
</comment>
<evidence type="ECO:0000256" key="6">
    <source>
        <dbReference type="ARBA" id="ARBA00022679"/>
    </source>
</evidence>
<keyword evidence="6" id="KW-0808">Transferase</keyword>
<dbReference type="PANTHER" id="PTHR23033">
    <property type="entry name" value="BETA1,3-GALACTOSYLTRANSFERASE"/>
    <property type="match status" value="1"/>
</dbReference>
<keyword evidence="7 12" id="KW-0812">Transmembrane</keyword>
<comment type="caution">
    <text evidence="14">The sequence shown here is derived from an EMBL/GenBank/DDBJ whole genome shotgun (WGS) entry which is preliminary data.</text>
</comment>
<name>A0A815UD07_ADIRI</name>
<evidence type="ECO:0000259" key="13">
    <source>
        <dbReference type="Pfam" id="PF02434"/>
    </source>
</evidence>
<dbReference type="Gene3D" id="3.90.550.50">
    <property type="match status" value="1"/>
</dbReference>
<feature type="domain" description="Fringe-like glycosyltransferase" evidence="13">
    <location>
        <begin position="94"/>
        <end position="285"/>
    </location>
</feature>
<dbReference type="GO" id="GO:0016263">
    <property type="term" value="F:glycoprotein-N-acetylgalactosamine 3-beta-galactosyltransferase activity"/>
    <property type="evidence" value="ECO:0007669"/>
    <property type="project" value="UniProtKB-EC"/>
</dbReference>
<dbReference type="CDD" id="cd00761">
    <property type="entry name" value="Glyco_tranf_GTA_type"/>
    <property type="match status" value="1"/>
</dbReference>
<evidence type="ECO:0000256" key="10">
    <source>
        <dbReference type="ARBA" id="ARBA00022989"/>
    </source>
</evidence>
<dbReference type="InterPro" id="IPR026050">
    <property type="entry name" value="C1GALT1/C1GALT1_chp1"/>
</dbReference>
<evidence type="ECO:0000256" key="11">
    <source>
        <dbReference type="ARBA" id="ARBA00023136"/>
    </source>
</evidence>
<evidence type="ECO:0000256" key="4">
    <source>
        <dbReference type="ARBA" id="ARBA00012557"/>
    </source>
</evidence>
<dbReference type="GO" id="GO:0000166">
    <property type="term" value="F:nucleotide binding"/>
    <property type="evidence" value="ECO:0007669"/>
    <property type="project" value="UniProtKB-KW"/>
</dbReference>
<evidence type="ECO:0000313" key="14">
    <source>
        <dbReference type="EMBL" id="CAF1515971.1"/>
    </source>
</evidence>
<evidence type="ECO:0000256" key="9">
    <source>
        <dbReference type="ARBA" id="ARBA00022968"/>
    </source>
</evidence>
<comment type="subcellular location">
    <subcellularLocation>
        <location evidence="1">Membrane</location>
        <topology evidence="1">Single-pass type II membrane protein</topology>
    </subcellularLocation>
</comment>
<keyword evidence="11 12" id="KW-0472">Membrane</keyword>
<organism evidence="14 15">
    <name type="scientific">Adineta ricciae</name>
    <name type="common">Rotifer</name>
    <dbReference type="NCBI Taxonomy" id="249248"/>
    <lineage>
        <taxon>Eukaryota</taxon>
        <taxon>Metazoa</taxon>
        <taxon>Spiralia</taxon>
        <taxon>Gnathifera</taxon>
        <taxon>Rotifera</taxon>
        <taxon>Eurotatoria</taxon>
        <taxon>Bdelloidea</taxon>
        <taxon>Adinetida</taxon>
        <taxon>Adinetidae</taxon>
        <taxon>Adineta</taxon>
    </lineage>
</organism>
<feature type="transmembrane region" description="Helical" evidence="12">
    <location>
        <begin position="6"/>
        <end position="25"/>
    </location>
</feature>
<evidence type="ECO:0000256" key="7">
    <source>
        <dbReference type="ARBA" id="ARBA00022692"/>
    </source>
</evidence>
<dbReference type="Pfam" id="PF02434">
    <property type="entry name" value="Fringe"/>
    <property type="match status" value="1"/>
</dbReference>
<keyword evidence="9" id="KW-0735">Signal-anchor</keyword>
<dbReference type="OrthoDB" id="421979at2759"/>
<gene>
    <name evidence="14" type="ORF">EDS130_LOCUS43557</name>
</gene>
<dbReference type="EC" id="2.4.1.122" evidence="4"/>
<evidence type="ECO:0000256" key="2">
    <source>
        <dbReference type="ARBA" id="ARBA00004922"/>
    </source>
</evidence>
<dbReference type="AlphaFoldDB" id="A0A815UD07"/>
<sequence>MRLRRYRHLLIYLIFAYILFFVICFREKLQLTTTRSPSVTTSDTPKSKAQIIRSELIFNASTRYQLDLSNCWTDLDYQQWKDGKYFPASKPKGNIVYMVQTGEKNLRTRCDIMMCTFGVTLHPSRLFFVGETPSDSRLPVYDVVEPNTPRPVDRKGSMQKVAQGLDMIVNKLREGDYNNEIEWIMVMDDDTFISPPNLNLLAAEYDSQRPVMIGQHTCKVGFCGGGGYLISRALFVQLPAFVKKCRPHDELWDSDQFVPDCIRRKVQVELIDRKEFNSQNPEFYSTPLGLQDHPNGFGRAVTFHYMKTPMKYVNLWRLHQAYMRE</sequence>
<comment type="similarity">
    <text evidence="3">Belongs to the glycosyltransferase 31 family. Beta3-Gal-T subfamily.</text>
</comment>
<proteinExistence type="inferred from homology"/>
<evidence type="ECO:0000256" key="3">
    <source>
        <dbReference type="ARBA" id="ARBA00006462"/>
    </source>
</evidence>
<dbReference type="GO" id="GO:0016020">
    <property type="term" value="C:membrane"/>
    <property type="evidence" value="ECO:0007669"/>
    <property type="project" value="UniProtKB-SubCell"/>
</dbReference>
<evidence type="ECO:0000256" key="12">
    <source>
        <dbReference type="SAM" id="Phobius"/>
    </source>
</evidence>
<evidence type="ECO:0000256" key="8">
    <source>
        <dbReference type="ARBA" id="ARBA00022741"/>
    </source>
</evidence>
<keyword evidence="5" id="KW-0328">Glycosyltransferase</keyword>
<evidence type="ECO:0000256" key="5">
    <source>
        <dbReference type="ARBA" id="ARBA00022676"/>
    </source>
</evidence>
<dbReference type="InterPro" id="IPR003378">
    <property type="entry name" value="Fringe-like_glycosylTrfase"/>
</dbReference>
<keyword evidence="10 12" id="KW-1133">Transmembrane helix</keyword>
<reference evidence="14" key="1">
    <citation type="submission" date="2021-02" db="EMBL/GenBank/DDBJ databases">
        <authorList>
            <person name="Nowell W R."/>
        </authorList>
    </citation>
    <scope>NUCLEOTIDE SEQUENCE</scope>
</reference>
<keyword evidence="8" id="KW-0547">Nucleotide-binding</keyword>
<evidence type="ECO:0000256" key="1">
    <source>
        <dbReference type="ARBA" id="ARBA00004606"/>
    </source>
</evidence>
<dbReference type="EMBL" id="CAJNOJ010000730">
    <property type="protein sequence ID" value="CAF1515971.1"/>
    <property type="molecule type" value="Genomic_DNA"/>
</dbReference>
<dbReference type="Proteomes" id="UP000663852">
    <property type="component" value="Unassembled WGS sequence"/>
</dbReference>
<protein>
    <recommendedName>
        <fullName evidence="4">N-acetylgalactosaminide beta-1,3-galactosyltransferase</fullName>
        <ecNumber evidence="4">2.4.1.122</ecNumber>
    </recommendedName>
</protein>
<accession>A0A815UD07</accession>
<evidence type="ECO:0000313" key="15">
    <source>
        <dbReference type="Proteomes" id="UP000663852"/>
    </source>
</evidence>